<dbReference type="Proteomes" id="UP000663860">
    <property type="component" value="Unassembled WGS sequence"/>
</dbReference>
<comment type="caution">
    <text evidence="1">The sequence shown here is derived from an EMBL/GenBank/DDBJ whole genome shotgun (WGS) entry which is preliminary data.</text>
</comment>
<gene>
    <name evidence="1" type="ORF">IZO911_LOCUS20036</name>
</gene>
<organism evidence="1 2">
    <name type="scientific">Adineta steineri</name>
    <dbReference type="NCBI Taxonomy" id="433720"/>
    <lineage>
        <taxon>Eukaryota</taxon>
        <taxon>Metazoa</taxon>
        <taxon>Spiralia</taxon>
        <taxon>Gnathifera</taxon>
        <taxon>Rotifera</taxon>
        <taxon>Eurotatoria</taxon>
        <taxon>Bdelloidea</taxon>
        <taxon>Adinetida</taxon>
        <taxon>Adinetidae</taxon>
        <taxon>Adineta</taxon>
    </lineage>
</organism>
<evidence type="ECO:0000313" key="2">
    <source>
        <dbReference type="Proteomes" id="UP000663860"/>
    </source>
</evidence>
<proteinExistence type="predicted"/>
<protein>
    <submittedName>
        <fullName evidence="1">Uncharacterized protein</fullName>
    </submittedName>
</protein>
<name>A0A814K337_9BILA</name>
<evidence type="ECO:0000313" key="1">
    <source>
        <dbReference type="EMBL" id="CAF1045529.1"/>
    </source>
</evidence>
<dbReference type="Gene3D" id="1.25.40.510">
    <property type="entry name" value="GLE1-like"/>
    <property type="match status" value="1"/>
</dbReference>
<dbReference type="InterPro" id="IPR038506">
    <property type="entry name" value="GLE1-like_sf"/>
</dbReference>
<sequence>MKGLIRLFYEHSVLMFLNLSPRPELTTLLSRVFLEEAGEMMINTYPKQFPKVINVVRKNFVRIVTDTSQSEKS</sequence>
<dbReference type="EMBL" id="CAJNOE010000205">
    <property type="protein sequence ID" value="CAF1045529.1"/>
    <property type="molecule type" value="Genomic_DNA"/>
</dbReference>
<accession>A0A814K337</accession>
<dbReference type="AlphaFoldDB" id="A0A814K337"/>
<reference evidence="1" key="1">
    <citation type="submission" date="2021-02" db="EMBL/GenBank/DDBJ databases">
        <authorList>
            <person name="Nowell W R."/>
        </authorList>
    </citation>
    <scope>NUCLEOTIDE SEQUENCE</scope>
</reference>